<comment type="caution">
    <text evidence="1">The sequence shown here is derived from an EMBL/GenBank/DDBJ whole genome shotgun (WGS) entry which is preliminary data.</text>
</comment>
<protein>
    <submittedName>
        <fullName evidence="1">Uncharacterized protein</fullName>
    </submittedName>
</protein>
<name>A0A101TPQ0_9ACTN</name>
<gene>
    <name evidence="1" type="ORF">AQJ67_33655</name>
</gene>
<sequence length="59" mass="6149">MAATFTLPVHLTVGEHTVEVGTLTLAPGEQLRPALADLFRRAADACEATAQEGGDDDTP</sequence>
<proteinExistence type="predicted"/>
<evidence type="ECO:0000313" key="1">
    <source>
        <dbReference type="EMBL" id="KUN96190.1"/>
    </source>
</evidence>
<evidence type="ECO:0000313" key="2">
    <source>
        <dbReference type="Proteomes" id="UP000053429"/>
    </source>
</evidence>
<keyword evidence="2" id="KW-1185">Reference proteome</keyword>
<accession>A0A101TPQ0</accession>
<dbReference type="STRING" id="661399.AQJ67_33655"/>
<dbReference type="EMBL" id="LMWY01000044">
    <property type="protein sequence ID" value="KUN96190.1"/>
    <property type="molecule type" value="Genomic_DNA"/>
</dbReference>
<dbReference type="Proteomes" id="UP000053429">
    <property type="component" value="Unassembled WGS sequence"/>
</dbReference>
<organism evidence="1 2">
    <name type="scientific">Streptomyces caeruleatus</name>
    <dbReference type="NCBI Taxonomy" id="661399"/>
    <lineage>
        <taxon>Bacteria</taxon>
        <taxon>Bacillati</taxon>
        <taxon>Actinomycetota</taxon>
        <taxon>Actinomycetes</taxon>
        <taxon>Kitasatosporales</taxon>
        <taxon>Streptomycetaceae</taxon>
        <taxon>Streptomyces</taxon>
    </lineage>
</organism>
<dbReference type="RefSeq" id="WP_062723145.1">
    <property type="nucleotide sequence ID" value="NZ_KQ948936.1"/>
</dbReference>
<dbReference type="AlphaFoldDB" id="A0A101TPQ0"/>
<reference evidence="1 2" key="1">
    <citation type="submission" date="2015-10" db="EMBL/GenBank/DDBJ databases">
        <title>Draft genome sequence of Streptomyces caeruleatus NRRL B-24802, type strain for the species Streptomyces caeruleatus.</title>
        <authorList>
            <person name="Ruckert C."/>
            <person name="Winkler A."/>
            <person name="Kalinowski J."/>
            <person name="Kampfer P."/>
            <person name="Glaeser S."/>
        </authorList>
    </citation>
    <scope>NUCLEOTIDE SEQUENCE [LARGE SCALE GENOMIC DNA]</scope>
    <source>
        <strain evidence="1 2">NRRL B-24802</strain>
    </source>
</reference>